<dbReference type="PANTHER" id="PTHR24416">
    <property type="entry name" value="TYROSINE-PROTEIN KINASE RECEPTOR"/>
    <property type="match status" value="1"/>
</dbReference>
<dbReference type="SUPFAM" id="SSF56112">
    <property type="entry name" value="Protein kinase-like (PK-like)"/>
    <property type="match status" value="1"/>
</dbReference>
<dbReference type="CDD" id="cd00192">
    <property type="entry name" value="PTKc"/>
    <property type="match status" value="1"/>
</dbReference>
<dbReference type="InterPro" id="IPR000719">
    <property type="entry name" value="Prot_kinase_dom"/>
</dbReference>
<sequence length="261" mass="29393">MENNNHEMAPWEYDIKSIKKEMWIADGIFGEIFRGKLLNSVDVALKCMNLADEETFIREANIGRQFNHPNVLRIIGICVLPPMIITEFMNNGNLKRFVQVNSITTAEALSVARQIASGMAYIASKSIAHCDLAARNILVGDNIENIKISDFGISKILKDGQHYEQDNNLPVDWSSPEARKGHITSAADVWSYAVVLWEVYSDGVIYEMMLKCWSIDAQQRPSFNSIREFLSSYSPGLIEPLGNPIERKQPSTSILSGERTH</sequence>
<dbReference type="InterPro" id="IPR001245">
    <property type="entry name" value="Ser-Thr/Tyr_kinase_cat_dom"/>
</dbReference>
<dbReference type="PRINTS" id="PR00109">
    <property type="entry name" value="TYRKINASE"/>
</dbReference>
<dbReference type="GO" id="GO:0005886">
    <property type="term" value="C:plasma membrane"/>
    <property type="evidence" value="ECO:0000318"/>
    <property type="project" value="GO_Central"/>
</dbReference>
<evidence type="ECO:0000313" key="3">
    <source>
        <dbReference type="Proteomes" id="UP000005239"/>
    </source>
</evidence>
<evidence type="ECO:0000313" key="2">
    <source>
        <dbReference type="EnsemblMetazoa" id="PPA07748.1"/>
    </source>
</evidence>
<dbReference type="Proteomes" id="UP000005239">
    <property type="component" value="Unassembled WGS sequence"/>
</dbReference>
<dbReference type="InterPro" id="IPR050122">
    <property type="entry name" value="RTK"/>
</dbReference>
<dbReference type="PROSITE" id="PS50011">
    <property type="entry name" value="PROTEIN_KINASE_DOM"/>
    <property type="match status" value="1"/>
</dbReference>
<dbReference type="Gene3D" id="1.10.510.10">
    <property type="entry name" value="Transferase(Phosphotransferase) domain 1"/>
    <property type="match status" value="1"/>
</dbReference>
<accession>A0A8R1Y6T2</accession>
<feature type="region of interest" description="Disordered" evidence="1">
    <location>
        <begin position="242"/>
        <end position="261"/>
    </location>
</feature>
<reference evidence="3" key="1">
    <citation type="journal article" date="2008" name="Nat. Genet.">
        <title>The Pristionchus pacificus genome provides a unique perspective on nematode lifestyle and parasitism.</title>
        <authorList>
            <person name="Dieterich C."/>
            <person name="Clifton S.W."/>
            <person name="Schuster L.N."/>
            <person name="Chinwalla A."/>
            <person name="Delehaunty K."/>
            <person name="Dinkelacker I."/>
            <person name="Fulton L."/>
            <person name="Fulton R."/>
            <person name="Godfrey J."/>
            <person name="Minx P."/>
            <person name="Mitreva M."/>
            <person name="Roeseler W."/>
            <person name="Tian H."/>
            <person name="Witte H."/>
            <person name="Yang S.P."/>
            <person name="Wilson R.K."/>
            <person name="Sommer R.J."/>
        </authorList>
    </citation>
    <scope>NUCLEOTIDE SEQUENCE [LARGE SCALE GENOMIC DNA]</scope>
    <source>
        <strain evidence="3">PS312</strain>
    </source>
</reference>
<protein>
    <submittedName>
        <fullName evidence="2">Protein kinase domain-containing protein</fullName>
    </submittedName>
</protein>
<organism evidence="2 3">
    <name type="scientific">Pristionchus pacificus</name>
    <name type="common">Parasitic nematode worm</name>
    <dbReference type="NCBI Taxonomy" id="54126"/>
    <lineage>
        <taxon>Eukaryota</taxon>
        <taxon>Metazoa</taxon>
        <taxon>Ecdysozoa</taxon>
        <taxon>Nematoda</taxon>
        <taxon>Chromadorea</taxon>
        <taxon>Rhabditida</taxon>
        <taxon>Rhabditina</taxon>
        <taxon>Diplogasteromorpha</taxon>
        <taxon>Diplogasteroidea</taxon>
        <taxon>Neodiplogasteridae</taxon>
        <taxon>Pristionchus</taxon>
    </lineage>
</organism>
<reference evidence="2" key="2">
    <citation type="submission" date="2022-06" db="UniProtKB">
        <authorList>
            <consortium name="EnsemblMetazoa"/>
        </authorList>
    </citation>
    <scope>IDENTIFICATION</scope>
    <source>
        <strain evidence="2">PS312</strain>
    </source>
</reference>
<dbReference type="PANTHER" id="PTHR24416:SF631">
    <property type="entry name" value="SERINE_THREONINE_TYROSINE KINASE 1"/>
    <property type="match status" value="1"/>
</dbReference>
<gene>
    <name evidence="2" type="primary">WBGene00097302</name>
</gene>
<proteinExistence type="predicted"/>
<dbReference type="PIRSF" id="PIRSF000654">
    <property type="entry name" value="Integrin-linked_kinase"/>
    <property type="match status" value="1"/>
</dbReference>
<accession>A0A2A6BSB8</accession>
<name>A0A2A6BSB8_PRIPA</name>
<dbReference type="Pfam" id="PF07714">
    <property type="entry name" value="PK_Tyr_Ser-Thr"/>
    <property type="match status" value="1"/>
</dbReference>
<dbReference type="AlphaFoldDB" id="A0A2A6BSB8"/>
<evidence type="ECO:0000256" key="1">
    <source>
        <dbReference type="SAM" id="MobiDB-lite"/>
    </source>
</evidence>
<dbReference type="GO" id="GO:0004715">
    <property type="term" value="F:non-membrane spanning protein tyrosine kinase activity"/>
    <property type="evidence" value="ECO:0000318"/>
    <property type="project" value="GO_Central"/>
</dbReference>
<keyword evidence="3" id="KW-1185">Reference proteome</keyword>
<dbReference type="InterPro" id="IPR011009">
    <property type="entry name" value="Kinase-like_dom_sf"/>
</dbReference>
<dbReference type="EnsemblMetazoa" id="PPA07748.1">
    <property type="protein sequence ID" value="PPA07748.1"/>
    <property type="gene ID" value="WBGene00097302"/>
</dbReference>
<dbReference type="GO" id="GO:0005524">
    <property type="term" value="F:ATP binding"/>
    <property type="evidence" value="ECO:0007669"/>
    <property type="project" value="InterPro"/>
</dbReference>